<dbReference type="PANTHER" id="PTHR43649:SF33">
    <property type="entry name" value="POLYGALACTURONAN_RHAMNOGALACTURONAN-BINDING PROTEIN YTCQ"/>
    <property type="match status" value="1"/>
</dbReference>
<reference evidence="8" key="1">
    <citation type="journal article" date="2019" name="Int. J. Syst. Evol. Microbiol.">
        <title>The Global Catalogue of Microorganisms (GCM) 10K type strain sequencing project: providing services to taxonomists for standard genome sequencing and annotation.</title>
        <authorList>
            <consortium name="The Broad Institute Genomics Platform"/>
            <consortium name="The Broad Institute Genome Sequencing Center for Infectious Disease"/>
            <person name="Wu L."/>
            <person name="Ma J."/>
        </authorList>
    </citation>
    <scope>NUCLEOTIDE SEQUENCE [LARGE SCALE GENOMIC DNA]</scope>
    <source>
        <strain evidence="8">KCTC 33576</strain>
    </source>
</reference>
<dbReference type="RefSeq" id="WP_377465497.1">
    <property type="nucleotide sequence ID" value="NZ_JBHUOP010000002.1"/>
</dbReference>
<organism evidence="7 8">
    <name type="scientific">Populibacterium corticicola</name>
    <dbReference type="NCBI Taxonomy" id="1812826"/>
    <lineage>
        <taxon>Bacteria</taxon>
        <taxon>Bacillati</taxon>
        <taxon>Actinomycetota</taxon>
        <taxon>Actinomycetes</taxon>
        <taxon>Micrococcales</taxon>
        <taxon>Jonesiaceae</taxon>
        <taxon>Populibacterium</taxon>
    </lineage>
</organism>
<keyword evidence="3" id="KW-0472">Membrane</keyword>
<proteinExistence type="predicted"/>
<evidence type="ECO:0000256" key="4">
    <source>
        <dbReference type="ARBA" id="ARBA00023139"/>
    </source>
</evidence>
<evidence type="ECO:0000313" key="8">
    <source>
        <dbReference type="Proteomes" id="UP001597391"/>
    </source>
</evidence>
<protein>
    <submittedName>
        <fullName evidence="7">ABC transporter substrate-binding protein</fullName>
    </submittedName>
</protein>
<dbReference type="InterPro" id="IPR050490">
    <property type="entry name" value="Bact_solute-bd_prot1"/>
</dbReference>
<evidence type="ECO:0000313" key="7">
    <source>
        <dbReference type="EMBL" id="MFD2839908.1"/>
    </source>
</evidence>
<sequence>MKKSRFITAASGVLAATLLLTACGGGGDTEADNGEKSLTFMFRGGEDEKAAYQAAIDKYTEATGVKVEVIPTTADEYATKLKAAIAGRQVPDVFYVEPGAVQDFVNSGVVMDLTEYIEKSEVINLDDIWAYGVDSYRYDGSVQGQGSIYALPKDIGPFSFGYNKTMFEEAGIPLPDKDTPYTWDEFLEVSKQLTKDNNGDGKLDQWGTGLNVNWNLQPFVWSNGGDWISEDGKTVTVDTPEFAEALQFFADLDIKHGVTPSIAEAQTLDTYQRWMKGEIGFFPIAPWDLSTYRQLDFEWDLIPYPAGKTGETATWTGTLGIAASATTKHPQEAVDLVAYLTADADTQKTLVDAGIQIPNLISVADTWVAENDQAPANLQEFLDIAKDYGRALPANKTYSAEWYDELYTNIQPVLDGKVTAADYLKEAQPKMQAFLDQANERAAQAAAANQ</sequence>
<keyword evidence="4" id="KW-0564">Palmitate</keyword>
<evidence type="ECO:0000256" key="1">
    <source>
        <dbReference type="ARBA" id="ARBA00022475"/>
    </source>
</evidence>
<dbReference type="EMBL" id="JBHUOP010000002">
    <property type="protein sequence ID" value="MFD2839908.1"/>
    <property type="molecule type" value="Genomic_DNA"/>
</dbReference>
<feature type="signal peptide" evidence="6">
    <location>
        <begin position="1"/>
        <end position="22"/>
    </location>
</feature>
<comment type="caution">
    <text evidence="7">The sequence shown here is derived from an EMBL/GenBank/DDBJ whole genome shotgun (WGS) entry which is preliminary data.</text>
</comment>
<gene>
    <name evidence="7" type="ORF">ACFSYH_04905</name>
</gene>
<keyword evidence="2 6" id="KW-0732">Signal</keyword>
<dbReference type="InterPro" id="IPR006059">
    <property type="entry name" value="SBP"/>
</dbReference>
<keyword evidence="5" id="KW-0449">Lipoprotein</keyword>
<dbReference type="PANTHER" id="PTHR43649">
    <property type="entry name" value="ARABINOSE-BINDING PROTEIN-RELATED"/>
    <property type="match status" value="1"/>
</dbReference>
<evidence type="ECO:0000256" key="2">
    <source>
        <dbReference type="ARBA" id="ARBA00022729"/>
    </source>
</evidence>
<keyword evidence="1" id="KW-1003">Cell membrane</keyword>
<dbReference type="Gene3D" id="3.40.190.10">
    <property type="entry name" value="Periplasmic binding protein-like II"/>
    <property type="match status" value="1"/>
</dbReference>
<dbReference type="SUPFAM" id="SSF53850">
    <property type="entry name" value="Periplasmic binding protein-like II"/>
    <property type="match status" value="1"/>
</dbReference>
<evidence type="ECO:0000256" key="3">
    <source>
        <dbReference type="ARBA" id="ARBA00023136"/>
    </source>
</evidence>
<name>A0ABW5XGG1_9MICO</name>
<dbReference type="Pfam" id="PF01547">
    <property type="entry name" value="SBP_bac_1"/>
    <property type="match status" value="1"/>
</dbReference>
<evidence type="ECO:0000256" key="5">
    <source>
        <dbReference type="ARBA" id="ARBA00023288"/>
    </source>
</evidence>
<dbReference type="CDD" id="cd13585">
    <property type="entry name" value="PBP2_TMBP_like"/>
    <property type="match status" value="1"/>
</dbReference>
<feature type="chain" id="PRO_5046598160" evidence="6">
    <location>
        <begin position="23"/>
        <end position="450"/>
    </location>
</feature>
<accession>A0ABW5XGG1</accession>
<dbReference type="Proteomes" id="UP001597391">
    <property type="component" value="Unassembled WGS sequence"/>
</dbReference>
<keyword evidence="8" id="KW-1185">Reference proteome</keyword>
<evidence type="ECO:0000256" key="6">
    <source>
        <dbReference type="SAM" id="SignalP"/>
    </source>
</evidence>
<dbReference type="PROSITE" id="PS51257">
    <property type="entry name" value="PROKAR_LIPOPROTEIN"/>
    <property type="match status" value="1"/>
</dbReference>